<protein>
    <recommendedName>
        <fullName evidence="11">Trafficking protein particle complex subunit</fullName>
    </recommendedName>
</protein>
<dbReference type="Gene3D" id="3.30.450.70">
    <property type="match status" value="1"/>
</dbReference>
<evidence type="ECO:0000313" key="10">
    <source>
        <dbReference type="Proteomes" id="UP000710440"/>
    </source>
</evidence>
<name>A0A9P3BS63_ASPVI</name>
<proteinExistence type="inferred from homology"/>
<dbReference type="SUPFAM" id="SSF64356">
    <property type="entry name" value="SNARE-like"/>
    <property type="match status" value="1"/>
</dbReference>
<evidence type="ECO:0008006" key="11">
    <source>
        <dbReference type="Google" id="ProtNLM"/>
    </source>
</evidence>
<dbReference type="GeneID" id="66928298"/>
<dbReference type="Gene3D" id="3.40.50.150">
    <property type="entry name" value="Vaccinia Virus protein VP39"/>
    <property type="match status" value="1"/>
</dbReference>
<dbReference type="Pfam" id="PF04099">
    <property type="entry name" value="Sybindin"/>
    <property type="match status" value="1"/>
</dbReference>
<comment type="subcellular location">
    <subcellularLocation>
        <location evidence="1">Endoplasmic reticulum</location>
    </subcellularLocation>
    <subcellularLocation>
        <location evidence="2">Golgi apparatus</location>
    </subcellularLocation>
</comment>
<comment type="similarity">
    <text evidence="7">Belongs to the TRAPP small subunits family. TRAPPC4 subfamily.</text>
</comment>
<comment type="caution">
    <text evidence="9">The sequence shown here is derived from an EMBL/GenBank/DDBJ whole genome shotgun (WGS) entry which is preliminary data.</text>
</comment>
<dbReference type="PANTHER" id="PTHR23249">
    <property type="entry name" value="TRAFFICKING PROTEIN PARTICLE COMPLEX SUBUNIT"/>
    <property type="match status" value="1"/>
</dbReference>
<gene>
    <name evidence="9" type="ORF">Aspvir_000316</name>
</gene>
<dbReference type="AlphaFoldDB" id="A0A9P3BS63"/>
<evidence type="ECO:0000256" key="2">
    <source>
        <dbReference type="ARBA" id="ARBA00004555"/>
    </source>
</evidence>
<keyword evidence="5" id="KW-0931">ER-Golgi transport</keyword>
<dbReference type="EMBL" id="BOPL01000001">
    <property type="protein sequence ID" value="GIJ98201.1"/>
    <property type="molecule type" value="Genomic_DNA"/>
</dbReference>
<dbReference type="GO" id="GO:0005783">
    <property type="term" value="C:endoplasmic reticulum"/>
    <property type="evidence" value="ECO:0007669"/>
    <property type="project" value="UniProtKB-SubCell"/>
</dbReference>
<dbReference type="GO" id="GO:0005794">
    <property type="term" value="C:Golgi apparatus"/>
    <property type="evidence" value="ECO:0007669"/>
    <property type="project" value="UniProtKB-SubCell"/>
</dbReference>
<keyword evidence="3" id="KW-0813">Transport</keyword>
<reference evidence="9 10" key="1">
    <citation type="submission" date="2021-02" db="EMBL/GenBank/DDBJ databases">
        <title>Pan-genome distribution and transcriptional activeness of fungal secondary metabolism genes in Aspergillus section Fumigati.</title>
        <authorList>
            <person name="Takahashi H."/>
            <person name="Umemura M."/>
            <person name="Ninomiya A."/>
            <person name="Kusuya Y."/>
            <person name="Urayama S."/>
            <person name="Shimizu M."/>
            <person name="Watanabe A."/>
            <person name="Kamei K."/>
            <person name="Yaguchi T."/>
            <person name="Hagiwara D."/>
        </authorList>
    </citation>
    <scope>NUCLEOTIDE SEQUENCE [LARGE SCALE GENOMIC DNA]</scope>
    <source>
        <strain evidence="9 10">IFM 47045</strain>
    </source>
</reference>
<feature type="compositionally biased region" description="Low complexity" evidence="8">
    <location>
        <begin position="322"/>
        <end position="346"/>
    </location>
</feature>
<evidence type="ECO:0000313" key="9">
    <source>
        <dbReference type="EMBL" id="GIJ98201.1"/>
    </source>
</evidence>
<dbReference type="PANTHER" id="PTHR23249:SF15">
    <property type="entry name" value="TRAFFICKING PROTEIN PARTICLE COMPLEX SUBUNIT 4"/>
    <property type="match status" value="1"/>
</dbReference>
<organism evidence="9 10">
    <name type="scientific">Aspergillus viridinutans</name>
    <dbReference type="NCBI Taxonomy" id="75553"/>
    <lineage>
        <taxon>Eukaryota</taxon>
        <taxon>Fungi</taxon>
        <taxon>Dikarya</taxon>
        <taxon>Ascomycota</taxon>
        <taxon>Pezizomycotina</taxon>
        <taxon>Eurotiomycetes</taxon>
        <taxon>Eurotiomycetidae</taxon>
        <taxon>Eurotiales</taxon>
        <taxon>Aspergillaceae</taxon>
        <taxon>Aspergillus</taxon>
        <taxon>Aspergillus subgen. Fumigati</taxon>
    </lineage>
</organism>
<dbReference type="InterPro" id="IPR007233">
    <property type="entry name" value="TRAPPC"/>
</dbReference>
<evidence type="ECO:0000256" key="7">
    <source>
        <dbReference type="ARBA" id="ARBA00038179"/>
    </source>
</evidence>
<evidence type="ECO:0000256" key="4">
    <source>
        <dbReference type="ARBA" id="ARBA00022824"/>
    </source>
</evidence>
<dbReference type="GO" id="GO:0030008">
    <property type="term" value="C:TRAPP complex"/>
    <property type="evidence" value="ECO:0007669"/>
    <property type="project" value="InterPro"/>
</dbReference>
<dbReference type="SMART" id="SM01399">
    <property type="entry name" value="Sybindin"/>
    <property type="match status" value="1"/>
</dbReference>
<dbReference type="InterPro" id="IPR011012">
    <property type="entry name" value="Longin-like_dom_sf"/>
</dbReference>
<evidence type="ECO:0000256" key="8">
    <source>
        <dbReference type="SAM" id="MobiDB-lite"/>
    </source>
</evidence>
<evidence type="ECO:0000256" key="5">
    <source>
        <dbReference type="ARBA" id="ARBA00022892"/>
    </source>
</evidence>
<feature type="region of interest" description="Disordered" evidence="8">
    <location>
        <begin position="322"/>
        <end position="347"/>
    </location>
</feature>
<dbReference type="SUPFAM" id="SSF53335">
    <property type="entry name" value="S-adenosyl-L-methionine-dependent methyltransferases"/>
    <property type="match status" value="1"/>
</dbReference>
<dbReference type="Proteomes" id="UP000710440">
    <property type="component" value="Unassembled WGS sequence"/>
</dbReference>
<dbReference type="OrthoDB" id="186626at2759"/>
<accession>A0A9P3BS63</accession>
<dbReference type="GO" id="GO:0006888">
    <property type="term" value="P:endoplasmic reticulum to Golgi vesicle-mediated transport"/>
    <property type="evidence" value="ECO:0007669"/>
    <property type="project" value="TreeGrafter"/>
</dbReference>
<evidence type="ECO:0000256" key="1">
    <source>
        <dbReference type="ARBA" id="ARBA00004240"/>
    </source>
</evidence>
<keyword evidence="6" id="KW-0333">Golgi apparatus</keyword>
<keyword evidence="10" id="KW-1185">Reference proteome</keyword>
<dbReference type="InterPro" id="IPR029063">
    <property type="entry name" value="SAM-dependent_MTases_sf"/>
</dbReference>
<dbReference type="CDD" id="cd14856">
    <property type="entry name" value="TRAPPC4_synbindin"/>
    <property type="match status" value="1"/>
</dbReference>
<evidence type="ECO:0000256" key="3">
    <source>
        <dbReference type="ARBA" id="ARBA00022448"/>
    </source>
</evidence>
<evidence type="ECO:0000256" key="6">
    <source>
        <dbReference type="ARBA" id="ARBA00023034"/>
    </source>
</evidence>
<sequence length="432" mass="48279">MQEARPVRLLFLPPEKRLRPINFKSVEDRALALHEHIFAQPQERFANQPWELVKAIETFAQNKHMMIFKENKLTLARQQLQGLQPPPKTIIEFGTLSAQVARDLIRLAGLEDLVRVLEGPAAESLKKLHIEGKVKPRAVDMAFFDHWEKFYLPDLQLCEDLNLFHTGSLVIADNTDFPGAPDYPAYVKAGGRGGKGTVRYDSQSLEAVAEEGHPSDAARFQALKSLPQQDDCPNPIHHVHQIPPPHTYTSRLTNSKHRAVFSLIIINKAGGLIYQREFQPGLRKLSTNDYLVLAGTFHGVHAITRSITPKIPISAPLPTTPASSSNVALSSPSGTSTPTPAASAYSLPNPGVPVTGLESLETDKFRLTCFQTLTGTKFLLFTDPLMANIDAVMKKIYELYSDYVMKNPFYQLEMPVRCEAFDRHLGGWLRRT</sequence>
<keyword evidence="4" id="KW-0256">Endoplasmic reticulum</keyword>
<dbReference type="RefSeq" id="XP_043121388.1">
    <property type="nucleotide sequence ID" value="XM_043265453.1"/>
</dbReference>